<evidence type="ECO:0000256" key="3">
    <source>
        <dbReference type="ARBA" id="ARBA00022842"/>
    </source>
</evidence>
<evidence type="ECO:0000256" key="5">
    <source>
        <dbReference type="PIRSR" id="PIRSR634603-1"/>
    </source>
</evidence>
<name>A0A8S8XBZ1_9PROT</name>
<evidence type="ECO:0000313" key="9">
    <source>
        <dbReference type="EMBL" id="GIL39351.1"/>
    </source>
</evidence>
<comment type="cofactor">
    <cofactor evidence="6 7">
        <name>Mg(2+)</name>
        <dbReference type="ChEBI" id="CHEBI:18420"/>
    </cofactor>
    <text evidence="6 7">Binds 1 Mg(2+) ion per subunit.</text>
</comment>
<dbReference type="InterPro" id="IPR034603">
    <property type="entry name" value="Dipeptide_epimerase"/>
</dbReference>
<dbReference type="GO" id="GO:0016855">
    <property type="term" value="F:racemase and epimerase activity, acting on amino acids and derivatives"/>
    <property type="evidence" value="ECO:0007669"/>
    <property type="project" value="UniProtKB-UniRule"/>
</dbReference>
<dbReference type="Pfam" id="PF13378">
    <property type="entry name" value="MR_MLE_C"/>
    <property type="match status" value="1"/>
</dbReference>
<feature type="domain" description="Mandelate racemase/muconate lactonizing enzyme C-terminal" evidence="8">
    <location>
        <begin position="132"/>
        <end position="225"/>
    </location>
</feature>
<dbReference type="CDD" id="cd03319">
    <property type="entry name" value="L-Ala-DL-Glu_epimerase"/>
    <property type="match status" value="1"/>
</dbReference>
<comment type="caution">
    <text evidence="9">The sequence shown here is derived from an EMBL/GenBank/DDBJ whole genome shotgun (WGS) entry which is preliminary data.</text>
</comment>
<dbReference type="PROSITE" id="PS00909">
    <property type="entry name" value="MR_MLE_2"/>
    <property type="match status" value="1"/>
</dbReference>
<dbReference type="GO" id="GO:0006518">
    <property type="term" value="P:peptide metabolic process"/>
    <property type="evidence" value="ECO:0007669"/>
    <property type="project" value="UniProtKB-ARBA"/>
</dbReference>
<proteinExistence type="inferred from homology"/>
<dbReference type="InterPro" id="IPR036849">
    <property type="entry name" value="Enolase-like_C_sf"/>
</dbReference>
<organism evidence="9 10">
    <name type="scientific">Roseiterribacter gracilis</name>
    <dbReference type="NCBI Taxonomy" id="2812848"/>
    <lineage>
        <taxon>Bacteria</taxon>
        <taxon>Pseudomonadati</taxon>
        <taxon>Pseudomonadota</taxon>
        <taxon>Alphaproteobacteria</taxon>
        <taxon>Rhodospirillales</taxon>
        <taxon>Roseiterribacteraceae</taxon>
        <taxon>Roseiterribacter</taxon>
    </lineage>
</organism>
<dbReference type="InterPro" id="IPR029017">
    <property type="entry name" value="Enolase-like_N"/>
</dbReference>
<dbReference type="RefSeq" id="WP_420242458.1">
    <property type="nucleotide sequence ID" value="NZ_BOPV01000001.1"/>
</dbReference>
<accession>A0A8S8XBZ1</accession>
<keyword evidence="4 7" id="KW-0413">Isomerase</keyword>
<dbReference type="Gene3D" id="3.30.390.10">
    <property type="entry name" value="Enolase-like, N-terminal domain"/>
    <property type="match status" value="1"/>
</dbReference>
<evidence type="ECO:0000256" key="2">
    <source>
        <dbReference type="ARBA" id="ARBA00022723"/>
    </source>
</evidence>
<evidence type="ECO:0000256" key="7">
    <source>
        <dbReference type="RuleBase" id="RU366006"/>
    </source>
</evidence>
<feature type="active site" description="Proton acceptor; specific for (R)-substrate epimerization" evidence="5">
    <location>
        <position position="151"/>
    </location>
</feature>
<dbReference type="Proteomes" id="UP000681075">
    <property type="component" value="Unassembled WGS sequence"/>
</dbReference>
<dbReference type="GO" id="GO:0009063">
    <property type="term" value="P:amino acid catabolic process"/>
    <property type="evidence" value="ECO:0007669"/>
    <property type="project" value="InterPro"/>
</dbReference>
<feature type="active site" description="Proton acceptor; specific for (S)-substrate epimerization" evidence="5">
    <location>
        <position position="249"/>
    </location>
</feature>
<feature type="binding site" evidence="6">
    <location>
        <position position="204"/>
    </location>
    <ligand>
        <name>Mg(2+)</name>
        <dbReference type="ChEBI" id="CHEBI:18420"/>
    </ligand>
</feature>
<dbReference type="SFLD" id="SFLDG00180">
    <property type="entry name" value="muconate_cycloisomerase"/>
    <property type="match status" value="1"/>
</dbReference>
<dbReference type="AlphaFoldDB" id="A0A8S8XBZ1"/>
<dbReference type="InterPro" id="IPR018110">
    <property type="entry name" value="Mandel_Rmase/mucon_lact_enz_CS"/>
</dbReference>
<dbReference type="InterPro" id="IPR013342">
    <property type="entry name" value="Mandelate_racemase_C"/>
</dbReference>
<dbReference type="PANTHER" id="PTHR48073:SF2">
    <property type="entry name" value="O-SUCCINYLBENZOATE SYNTHASE"/>
    <property type="match status" value="1"/>
</dbReference>
<dbReference type="EMBL" id="BOPV01000001">
    <property type="protein sequence ID" value="GIL39351.1"/>
    <property type="molecule type" value="Genomic_DNA"/>
</dbReference>
<evidence type="ECO:0000256" key="1">
    <source>
        <dbReference type="ARBA" id="ARBA00008031"/>
    </source>
</evidence>
<dbReference type="Gene3D" id="3.20.20.120">
    <property type="entry name" value="Enolase-like C-terminal domain"/>
    <property type="match status" value="1"/>
</dbReference>
<reference evidence="9" key="1">
    <citation type="submission" date="2021-02" db="EMBL/GenBank/DDBJ databases">
        <title>Genome sequence of Rhodospirillales sp. strain TMPK1 isolated from soil.</title>
        <authorList>
            <person name="Nakai R."/>
            <person name="Kusada H."/>
            <person name="Tamaki H."/>
        </authorList>
    </citation>
    <scope>NUCLEOTIDE SEQUENCE</scope>
    <source>
        <strain evidence="9">TMPK1</strain>
    </source>
</reference>
<dbReference type="Pfam" id="PF02746">
    <property type="entry name" value="MR_MLE_N"/>
    <property type="match status" value="1"/>
</dbReference>
<dbReference type="PANTHER" id="PTHR48073">
    <property type="entry name" value="O-SUCCINYLBENZOATE SYNTHASE-RELATED"/>
    <property type="match status" value="1"/>
</dbReference>
<protein>
    <recommendedName>
        <fullName evidence="7">Dipeptide epimerase</fullName>
        <ecNumber evidence="7">5.1.1.-</ecNumber>
    </recommendedName>
</protein>
<comment type="similarity">
    <text evidence="1 7">Belongs to the mandelate racemase/muconate lactonizing enzyme family.</text>
</comment>
<keyword evidence="2 6" id="KW-0479">Metal-binding</keyword>
<keyword evidence="3 6" id="KW-0460">Magnesium</keyword>
<dbReference type="SUPFAM" id="SSF51604">
    <property type="entry name" value="Enolase C-terminal domain-like"/>
    <property type="match status" value="1"/>
</dbReference>
<evidence type="ECO:0000256" key="4">
    <source>
        <dbReference type="ARBA" id="ARBA00023235"/>
    </source>
</evidence>
<dbReference type="InterPro" id="IPR029065">
    <property type="entry name" value="Enolase_C-like"/>
</dbReference>
<evidence type="ECO:0000256" key="6">
    <source>
        <dbReference type="PIRSR" id="PIRSR634603-3"/>
    </source>
</evidence>
<keyword evidence="10" id="KW-1185">Reference proteome</keyword>
<dbReference type="SUPFAM" id="SSF54826">
    <property type="entry name" value="Enolase N-terminal domain-like"/>
    <property type="match status" value="1"/>
</dbReference>
<feature type="binding site" evidence="6">
    <location>
        <position position="178"/>
    </location>
    <ligand>
        <name>Mg(2+)</name>
        <dbReference type="ChEBI" id="CHEBI:18420"/>
    </ligand>
</feature>
<evidence type="ECO:0000313" key="10">
    <source>
        <dbReference type="Proteomes" id="UP000681075"/>
    </source>
</evidence>
<dbReference type="InterPro" id="IPR013341">
    <property type="entry name" value="Mandelate_racemase_N_dom"/>
</dbReference>
<dbReference type="GO" id="GO:0000287">
    <property type="term" value="F:magnesium ion binding"/>
    <property type="evidence" value="ECO:0007669"/>
    <property type="project" value="UniProtKB-ARBA"/>
</dbReference>
<gene>
    <name evidence="9" type="ORF">TMPK1_15880</name>
</gene>
<sequence>MKRRTLDVAIEKLQLKAPFRISGYVFTDVEVVVVRLREGAAEGRGEAGGVYYMKDEPPGMVARIEAARDAIESGISRDALRAVLPPGGARNAVDCAIWELEAQLTNTPVWQMAGIDRPQKKITTFTCGADEPEKMAAVAKSYAQARAIKIKLTGDPVLDGQRVRAIRAARPDVWLGVDGNQGFTRDSLQRLMPVLVEAKIGLLEQPFARGREADHEGLRAPMPVAGDESILSLADVPGAVGRFDVINIKLDKSGGLTEGLLMAREARRLGLKVMVGNMVGSSWAMAPAFVLAQLCDFVDLDAPIFITQDRDPALTYDDGYVFCDETMWGSKVRVPA</sequence>
<evidence type="ECO:0000259" key="8">
    <source>
        <dbReference type="SMART" id="SM00922"/>
    </source>
</evidence>
<feature type="binding site" evidence="6">
    <location>
        <position position="227"/>
    </location>
    <ligand>
        <name>Mg(2+)</name>
        <dbReference type="ChEBI" id="CHEBI:18420"/>
    </ligand>
</feature>
<dbReference type="SMART" id="SM00922">
    <property type="entry name" value="MR_MLE"/>
    <property type="match status" value="1"/>
</dbReference>
<dbReference type="SFLD" id="SFLDS00001">
    <property type="entry name" value="Enolase"/>
    <property type="match status" value="1"/>
</dbReference>
<dbReference type="EC" id="5.1.1.-" evidence="7"/>